<evidence type="ECO:0000313" key="8">
    <source>
        <dbReference type="EMBL" id="OIV94550.1"/>
    </source>
</evidence>
<dbReference type="CDD" id="cd03185">
    <property type="entry name" value="GST_C_Tau"/>
    <property type="match status" value="1"/>
</dbReference>
<dbReference type="InterPro" id="IPR010987">
    <property type="entry name" value="Glutathione-S-Trfase_C-like"/>
</dbReference>
<evidence type="ECO:0000256" key="1">
    <source>
        <dbReference type="ARBA" id="ARBA00012452"/>
    </source>
</evidence>
<dbReference type="Pfam" id="PF00043">
    <property type="entry name" value="GST_C"/>
    <property type="match status" value="1"/>
</dbReference>
<dbReference type="EMBL" id="CM007377">
    <property type="protein sequence ID" value="OIV94550.1"/>
    <property type="molecule type" value="Genomic_DNA"/>
</dbReference>
<evidence type="ECO:0000256" key="2">
    <source>
        <dbReference type="ARBA" id="ARBA00022575"/>
    </source>
</evidence>
<name>A0A4P1QTB9_LUPAN</name>
<feature type="domain" description="GST C-terminal" evidence="7">
    <location>
        <begin position="89"/>
        <end position="220"/>
    </location>
</feature>
<comment type="similarity">
    <text evidence="4">Belongs to the GST superfamily. Tau family.</text>
</comment>
<dbReference type="InterPro" id="IPR045074">
    <property type="entry name" value="GST_C_Tau"/>
</dbReference>
<dbReference type="STRING" id="3871.A0A4P1QTB9"/>
<dbReference type="KEGG" id="lang:109331969"/>
<dbReference type="AlphaFoldDB" id="A0A4P1QTB9"/>
<proteinExistence type="inferred from homology"/>
<dbReference type="PANTHER" id="PTHR11260">
    <property type="entry name" value="GLUTATHIONE S-TRANSFERASE, GST, SUPERFAMILY, GST DOMAIN CONTAINING"/>
    <property type="match status" value="1"/>
</dbReference>
<dbReference type="InterPro" id="IPR036282">
    <property type="entry name" value="Glutathione-S-Trfase_C_sf"/>
</dbReference>
<dbReference type="GO" id="GO:0006749">
    <property type="term" value="P:glutathione metabolic process"/>
    <property type="evidence" value="ECO:0007669"/>
    <property type="project" value="InterPro"/>
</dbReference>
<dbReference type="SFLD" id="SFLDG01152">
    <property type="entry name" value="Main.3:_Omega-_and_Tau-like"/>
    <property type="match status" value="1"/>
</dbReference>
<dbReference type="SFLD" id="SFLDS00019">
    <property type="entry name" value="Glutathione_Transferase_(cytos"/>
    <property type="match status" value="1"/>
</dbReference>
<dbReference type="GO" id="GO:0009407">
    <property type="term" value="P:toxin catabolic process"/>
    <property type="evidence" value="ECO:0007669"/>
    <property type="project" value="UniProtKB-ARBA"/>
</dbReference>
<dbReference type="EC" id="2.5.1.18" evidence="1"/>
<dbReference type="SUPFAM" id="SSF52833">
    <property type="entry name" value="Thioredoxin-like"/>
    <property type="match status" value="1"/>
</dbReference>
<keyword evidence="2" id="KW-0216">Detoxification</keyword>
<feature type="domain" description="GST N-terminal" evidence="6">
    <location>
        <begin position="4"/>
        <end position="83"/>
    </location>
</feature>
<dbReference type="GO" id="GO:0004364">
    <property type="term" value="F:glutathione transferase activity"/>
    <property type="evidence" value="ECO:0007669"/>
    <property type="project" value="UniProtKB-EC"/>
</dbReference>
<dbReference type="Pfam" id="PF02798">
    <property type="entry name" value="GST_N"/>
    <property type="match status" value="1"/>
</dbReference>
<comment type="catalytic activity">
    <reaction evidence="5">
        <text>RX + glutathione = an S-substituted glutathione + a halide anion + H(+)</text>
        <dbReference type="Rhea" id="RHEA:16437"/>
        <dbReference type="ChEBI" id="CHEBI:15378"/>
        <dbReference type="ChEBI" id="CHEBI:16042"/>
        <dbReference type="ChEBI" id="CHEBI:17792"/>
        <dbReference type="ChEBI" id="CHEBI:57925"/>
        <dbReference type="ChEBI" id="CHEBI:90779"/>
        <dbReference type="EC" id="2.5.1.18"/>
    </reaction>
</comment>
<keyword evidence="3" id="KW-0808">Transferase</keyword>
<dbReference type="FunFam" id="3.40.30.10:FF:000044">
    <property type="entry name" value="Glutathione S-transferase GSTU6"/>
    <property type="match status" value="1"/>
</dbReference>
<dbReference type="InterPro" id="IPR036249">
    <property type="entry name" value="Thioredoxin-like_sf"/>
</dbReference>
<evidence type="ECO:0000313" key="9">
    <source>
        <dbReference type="Proteomes" id="UP000188354"/>
    </source>
</evidence>
<evidence type="ECO:0000259" key="7">
    <source>
        <dbReference type="PROSITE" id="PS50405"/>
    </source>
</evidence>
<reference evidence="8 9" key="1">
    <citation type="journal article" date="2017" name="Plant Biotechnol. J.">
        <title>A comprehensive draft genome sequence for lupin (Lupinus angustifolius), an emerging health food: insights into plant-microbe interactions and legume evolution.</title>
        <authorList>
            <person name="Hane J.K."/>
            <person name="Ming Y."/>
            <person name="Kamphuis L.G."/>
            <person name="Nelson M.N."/>
            <person name="Garg G."/>
            <person name="Atkins C.A."/>
            <person name="Bayer P.E."/>
            <person name="Bravo A."/>
            <person name="Bringans S."/>
            <person name="Cannon S."/>
            <person name="Edwards D."/>
            <person name="Foley R."/>
            <person name="Gao L.L."/>
            <person name="Harrison M.J."/>
            <person name="Huang W."/>
            <person name="Hurgobin B."/>
            <person name="Li S."/>
            <person name="Liu C.W."/>
            <person name="McGrath A."/>
            <person name="Morahan G."/>
            <person name="Murray J."/>
            <person name="Weller J."/>
            <person name="Jian J."/>
            <person name="Singh K.B."/>
        </authorList>
    </citation>
    <scope>NUCLEOTIDE SEQUENCE [LARGE SCALE GENOMIC DNA]</scope>
    <source>
        <strain evidence="9">cv. Tanjil</strain>
        <tissue evidence="8">Whole plant</tissue>
    </source>
</reference>
<protein>
    <recommendedName>
        <fullName evidence="1">glutathione transferase</fullName>
        <ecNumber evidence="1">2.5.1.18</ecNumber>
    </recommendedName>
</protein>
<dbReference type="Gene3D" id="1.20.1050.10">
    <property type="match status" value="1"/>
</dbReference>
<dbReference type="GO" id="GO:0005737">
    <property type="term" value="C:cytoplasm"/>
    <property type="evidence" value="ECO:0007669"/>
    <property type="project" value="TreeGrafter"/>
</dbReference>
<evidence type="ECO:0000259" key="6">
    <source>
        <dbReference type="PROSITE" id="PS50404"/>
    </source>
</evidence>
<evidence type="ECO:0000256" key="5">
    <source>
        <dbReference type="ARBA" id="ARBA00047960"/>
    </source>
</evidence>
<evidence type="ECO:0000256" key="4">
    <source>
        <dbReference type="ARBA" id="ARBA00025743"/>
    </source>
</evidence>
<dbReference type="PANTHER" id="PTHR11260:SF779">
    <property type="entry name" value="GLUTATHIONE TRANSFERASE"/>
    <property type="match status" value="1"/>
</dbReference>
<keyword evidence="9" id="KW-1185">Reference proteome</keyword>
<sequence>MAKNELKLLGGWFSPFALRVEIALNIKSLNYENIEETLNPKSDLLLQSNPVYKKIPVLIHGDKPISESGIIVQYIDEVWTNAPSILPTNAYDRANTRFWASYIDDKLFPSLRNILAAEDEEAKKTNFIQVEEVLERMEEVFNKHSEGKAYFGGDKIGFIDIAFGSTLRWLSVIENMSGKKVLVEAKTPSLVKWAETFAADPAVKGVFPETDKLIEFAKVLQQRWASAAAAAAK</sequence>
<accession>A0A4P1QTB9</accession>
<evidence type="ECO:0000256" key="3">
    <source>
        <dbReference type="ARBA" id="ARBA00022679"/>
    </source>
</evidence>
<dbReference type="PROSITE" id="PS50404">
    <property type="entry name" value="GST_NTER"/>
    <property type="match status" value="1"/>
</dbReference>
<dbReference type="Gramene" id="OIV94550">
    <property type="protein sequence ID" value="OIV94550"/>
    <property type="gene ID" value="TanjilG_25612"/>
</dbReference>
<dbReference type="InterPro" id="IPR045073">
    <property type="entry name" value="Omega/Tau-like"/>
</dbReference>
<dbReference type="OrthoDB" id="4951845at2759"/>
<organism evidence="8 9">
    <name type="scientific">Lupinus angustifolius</name>
    <name type="common">Narrow-leaved blue lupine</name>
    <dbReference type="NCBI Taxonomy" id="3871"/>
    <lineage>
        <taxon>Eukaryota</taxon>
        <taxon>Viridiplantae</taxon>
        <taxon>Streptophyta</taxon>
        <taxon>Embryophyta</taxon>
        <taxon>Tracheophyta</taxon>
        <taxon>Spermatophyta</taxon>
        <taxon>Magnoliopsida</taxon>
        <taxon>eudicotyledons</taxon>
        <taxon>Gunneridae</taxon>
        <taxon>Pentapetalae</taxon>
        <taxon>rosids</taxon>
        <taxon>fabids</taxon>
        <taxon>Fabales</taxon>
        <taxon>Fabaceae</taxon>
        <taxon>Papilionoideae</taxon>
        <taxon>50 kb inversion clade</taxon>
        <taxon>genistoids sensu lato</taxon>
        <taxon>core genistoids</taxon>
        <taxon>Genisteae</taxon>
        <taxon>Lupinus</taxon>
    </lineage>
</organism>
<dbReference type="InterPro" id="IPR004045">
    <property type="entry name" value="Glutathione_S-Trfase_N"/>
</dbReference>
<dbReference type="SUPFAM" id="SSF47616">
    <property type="entry name" value="GST C-terminal domain-like"/>
    <property type="match status" value="1"/>
</dbReference>
<dbReference type="SFLD" id="SFLDG00358">
    <property type="entry name" value="Main_(cytGST)"/>
    <property type="match status" value="1"/>
</dbReference>
<dbReference type="Proteomes" id="UP000188354">
    <property type="component" value="Chromosome LG17"/>
</dbReference>
<gene>
    <name evidence="8" type="ORF">TanjilG_25612</name>
</gene>
<dbReference type="PROSITE" id="PS50405">
    <property type="entry name" value="GST_CTER"/>
    <property type="match status" value="1"/>
</dbReference>
<dbReference type="InterPro" id="IPR004046">
    <property type="entry name" value="GST_C"/>
</dbReference>
<dbReference type="InterPro" id="IPR040079">
    <property type="entry name" value="Glutathione_S-Trfase"/>
</dbReference>
<dbReference type="Gene3D" id="3.40.30.10">
    <property type="entry name" value="Glutaredoxin"/>
    <property type="match status" value="1"/>
</dbReference>
<dbReference type="CDD" id="cd03058">
    <property type="entry name" value="GST_N_Tau"/>
    <property type="match status" value="1"/>
</dbReference>
<dbReference type="FunFam" id="1.20.1050.10:FF:000016">
    <property type="entry name" value="Glutathione S-transferase U9"/>
    <property type="match status" value="1"/>
</dbReference>